<dbReference type="InterPro" id="IPR036388">
    <property type="entry name" value="WH-like_DNA-bd_sf"/>
</dbReference>
<dbReference type="SUPFAM" id="SSF53850">
    <property type="entry name" value="Periplasmic binding protein-like II"/>
    <property type="match status" value="1"/>
</dbReference>
<evidence type="ECO:0000313" key="3">
    <source>
        <dbReference type="EMBL" id="RZU98391.1"/>
    </source>
</evidence>
<dbReference type="InterPro" id="IPR050490">
    <property type="entry name" value="Bact_solute-bd_prot1"/>
</dbReference>
<accession>A0A4Q8CZD4</accession>
<dbReference type="Gene3D" id="3.40.190.10">
    <property type="entry name" value="Periplasmic binding protein-like II"/>
    <property type="match status" value="2"/>
</dbReference>
<dbReference type="GO" id="GO:0042597">
    <property type="term" value="C:periplasmic space"/>
    <property type="evidence" value="ECO:0007669"/>
    <property type="project" value="UniProtKB-SubCell"/>
</dbReference>
<dbReference type="PANTHER" id="PTHR43649:SF12">
    <property type="entry name" value="DIACETYLCHITOBIOSE BINDING PROTEIN DASA"/>
    <property type="match status" value="1"/>
</dbReference>
<comment type="caution">
    <text evidence="3">The sequence shown here is derived from an EMBL/GenBank/DDBJ whole genome shotgun (WGS) entry which is preliminary data.</text>
</comment>
<organism evidence="3 4">
    <name type="scientific">Spiribacter vilamensis</name>
    <dbReference type="NCBI Taxonomy" id="531306"/>
    <lineage>
        <taxon>Bacteria</taxon>
        <taxon>Pseudomonadati</taxon>
        <taxon>Pseudomonadota</taxon>
        <taxon>Gammaproteobacteria</taxon>
        <taxon>Chromatiales</taxon>
        <taxon>Ectothiorhodospiraceae</taxon>
        <taxon>Spiribacter</taxon>
    </lineage>
</organism>
<dbReference type="Proteomes" id="UP000292298">
    <property type="component" value="Unassembled WGS sequence"/>
</dbReference>
<evidence type="ECO:0000256" key="2">
    <source>
        <dbReference type="ARBA" id="ARBA00008520"/>
    </source>
</evidence>
<dbReference type="Gene3D" id="1.10.10.10">
    <property type="entry name" value="Winged helix-like DNA-binding domain superfamily/Winged helix DNA-binding domain"/>
    <property type="match status" value="1"/>
</dbReference>
<dbReference type="AlphaFoldDB" id="A0A4Q8CZD4"/>
<evidence type="ECO:0000256" key="1">
    <source>
        <dbReference type="ARBA" id="ARBA00004418"/>
    </source>
</evidence>
<protein>
    <submittedName>
        <fullName evidence="3">Carbohydrate ABC transporter substrate-binding protein (CUT1 family)</fullName>
    </submittedName>
</protein>
<comment type="similarity">
    <text evidence="2">Belongs to the bacterial solute-binding protein 1 family.</text>
</comment>
<comment type="subcellular location">
    <subcellularLocation>
        <location evidence="1">Periplasm</location>
    </subcellularLocation>
</comment>
<proteinExistence type="inferred from homology"/>
<sequence>MNMNVEKAGQGSPEGGDLFRVLSYLEECTNELEATVDLHDPNPVFRMALHAIKRHLEGKVMTPTSLIAASNVPYATANRRLREMIEAGLIDQRPRTRSGKRFSMHPSEKLLNQWTQMSRQVRNLAATYFSDQSSREETHDYYYGGSYMTGRTIPPIQALSEPLKLAGGMRVLVHGDPTFMVMENFKRQFEQVIGTQIHQRAFSIDRLRAEALRNAERTFSRYDIIALDLPWIGEFAEKDILMPLDEIMDMTRLDPADFHTAGWKAIHWGGRPYGVPAQTTPELLLYRRDLLTAAGLEPPATTGQLLDAARELHAPRKGLYGMAFNGARGTALGHTVLMTMADFGQPVLDLPVTSRGFDTDTLAARDYCATIDTERGLMAAEYLVELLQYAPPQTLSMSWYERMRAYSEGHVAMAYGYTLLAPYFELNPSSPAHGQTGYLPHPSGPGMANVAPIGGYAMGIPANLAPERAAAAVEALRVFTSPEAQKLYVQSGSRTSPRYSVGADAEVRRASPIFEAVDAMSWRDELQFWPRPPIPEITGIVQICGEEFHDMLRGRISPRAALSQAQERADTLIANPE</sequence>
<dbReference type="PANTHER" id="PTHR43649">
    <property type="entry name" value="ARABINOSE-BINDING PROTEIN-RELATED"/>
    <property type="match status" value="1"/>
</dbReference>
<keyword evidence="4" id="KW-1185">Reference proteome</keyword>
<dbReference type="EMBL" id="SHLI01000001">
    <property type="protein sequence ID" value="RZU98391.1"/>
    <property type="molecule type" value="Genomic_DNA"/>
</dbReference>
<gene>
    <name evidence="3" type="ORF">EV698_0637</name>
</gene>
<dbReference type="OrthoDB" id="9808332at2"/>
<dbReference type="InterPro" id="IPR006059">
    <property type="entry name" value="SBP"/>
</dbReference>
<dbReference type="InterPro" id="IPR036390">
    <property type="entry name" value="WH_DNA-bd_sf"/>
</dbReference>
<name>A0A4Q8CZD4_9GAMM</name>
<reference evidence="3 4" key="1">
    <citation type="submission" date="2019-02" db="EMBL/GenBank/DDBJ databases">
        <title>Genomic Encyclopedia of Type Strains, Phase IV (KMG-IV): sequencing the most valuable type-strain genomes for metagenomic binning, comparative biology and taxonomic classification.</title>
        <authorList>
            <person name="Goeker M."/>
        </authorList>
    </citation>
    <scope>NUCLEOTIDE SEQUENCE [LARGE SCALE GENOMIC DNA]</scope>
    <source>
        <strain evidence="3 4">DSM 21056</strain>
    </source>
</reference>
<dbReference type="SUPFAM" id="SSF46785">
    <property type="entry name" value="Winged helix' DNA-binding domain"/>
    <property type="match status" value="1"/>
</dbReference>
<dbReference type="Pfam" id="PF01547">
    <property type="entry name" value="SBP_bac_1"/>
    <property type="match status" value="1"/>
</dbReference>
<evidence type="ECO:0000313" key="4">
    <source>
        <dbReference type="Proteomes" id="UP000292298"/>
    </source>
</evidence>